<comment type="caution">
    <text evidence="1">The sequence shown here is derived from an EMBL/GenBank/DDBJ whole genome shotgun (WGS) entry which is preliminary data.</text>
</comment>
<protein>
    <submittedName>
        <fullName evidence="1">Uncharacterized protein</fullName>
    </submittedName>
</protein>
<sequence>MSSPSSIRQAIHSPVTLSKRGKGNLLPLPSRIIRKPEPNSVLKFVPTGTKEHPRSKAEWAHYFRQKGRLVLTLDMGHEATDFRNTLKNKFLHPWGKFSDTRFDIVDPLPDRLFYLKLYKDAIDELCNNSSPLFNVGPSSNLSVQKDPRIGTAGLQQDDYQKKTSLQPPQVNHHLIVLSFAKGSAMHQLREHFLKTFGKLENEEIQLGMENLEKEKMKALIPLGFVKQMGFLNAETARNVIIQYFKGDGGIHLGHAVGLSLWRCHYDTLPARPWENPVMMSRTCLYSKQFEGIPKKQSKFFSIAPAELE</sequence>
<organism evidence="1 2">
    <name type="scientific">Sclerotinia borealis (strain F-4128)</name>
    <dbReference type="NCBI Taxonomy" id="1432307"/>
    <lineage>
        <taxon>Eukaryota</taxon>
        <taxon>Fungi</taxon>
        <taxon>Dikarya</taxon>
        <taxon>Ascomycota</taxon>
        <taxon>Pezizomycotina</taxon>
        <taxon>Leotiomycetes</taxon>
        <taxon>Helotiales</taxon>
        <taxon>Sclerotiniaceae</taxon>
        <taxon>Sclerotinia</taxon>
    </lineage>
</organism>
<accession>W9CQR1</accession>
<dbReference type="HOGENOM" id="CLU_1034990_0_0_1"/>
<gene>
    <name evidence="1" type="ORF">SBOR_1414</name>
</gene>
<dbReference type="EMBL" id="AYSA01000050">
    <property type="protein sequence ID" value="ESZ98186.1"/>
    <property type="molecule type" value="Genomic_DNA"/>
</dbReference>
<evidence type="ECO:0000313" key="1">
    <source>
        <dbReference type="EMBL" id="ESZ98186.1"/>
    </source>
</evidence>
<keyword evidence="2" id="KW-1185">Reference proteome</keyword>
<dbReference type="Proteomes" id="UP000019487">
    <property type="component" value="Unassembled WGS sequence"/>
</dbReference>
<evidence type="ECO:0000313" key="2">
    <source>
        <dbReference type="Proteomes" id="UP000019487"/>
    </source>
</evidence>
<proteinExistence type="predicted"/>
<dbReference type="AlphaFoldDB" id="W9CQR1"/>
<reference evidence="1 2" key="1">
    <citation type="journal article" date="2014" name="Genome Announc.">
        <title>Draft genome sequence of Sclerotinia borealis, a psychrophilic plant pathogenic fungus.</title>
        <authorList>
            <person name="Mardanov A.V."/>
            <person name="Beletsky A.V."/>
            <person name="Kadnikov V.V."/>
            <person name="Ignatov A.N."/>
            <person name="Ravin N.V."/>
        </authorList>
    </citation>
    <scope>NUCLEOTIDE SEQUENCE [LARGE SCALE GENOMIC DNA]</scope>
    <source>
        <strain evidence="2">F-4157</strain>
    </source>
</reference>
<name>W9CQR1_SCLBF</name>
<dbReference type="OrthoDB" id="3516293at2759"/>